<dbReference type="InterPro" id="IPR035979">
    <property type="entry name" value="RBD_domain_sf"/>
</dbReference>
<dbReference type="GO" id="GO:0043022">
    <property type="term" value="F:ribosome binding"/>
    <property type="evidence" value="ECO:0007669"/>
    <property type="project" value="TreeGrafter"/>
</dbReference>
<feature type="region of interest" description="Disordered" evidence="6">
    <location>
        <begin position="218"/>
        <end position="249"/>
    </location>
</feature>
<dbReference type="CDD" id="cd12723">
    <property type="entry name" value="RRM1_CPEB1"/>
    <property type="match status" value="1"/>
</dbReference>
<proteinExistence type="evidence at transcript level"/>
<dbReference type="Pfam" id="PF16367">
    <property type="entry name" value="RRM_7"/>
    <property type="match status" value="1"/>
</dbReference>
<evidence type="ECO:0000313" key="8">
    <source>
        <dbReference type="EMBL" id="CAB3233374.1"/>
    </source>
</evidence>
<dbReference type="PANTHER" id="PTHR12566:SF9">
    <property type="entry name" value="CYTOPLASMIC POLYADENYLATION ELEMENT-BINDING PROTEIN 1"/>
    <property type="match status" value="1"/>
</dbReference>
<evidence type="ECO:0000259" key="7">
    <source>
        <dbReference type="PROSITE" id="PS50102"/>
    </source>
</evidence>
<evidence type="ECO:0000256" key="3">
    <source>
        <dbReference type="ARBA" id="ARBA00022845"/>
    </source>
</evidence>
<dbReference type="PROSITE" id="PS50102">
    <property type="entry name" value="RRM"/>
    <property type="match status" value="1"/>
</dbReference>
<sequence length="616" mass="68822">MSSAVSSNGDLFRNMNSLLGNTLDLRGIDSSVSTSNATEILQCSTPYTAWSAQADSPNKSEVQKSTEEPTKEINDLLNKFVEISDTKESGQNSLSKLMKQQSGDSSTTSGRKANAEIQQRLKNLQNPALTLRRSMSADSATHIMQKEYTQSDLQALNEYYAEQAKLEFDAKIRQLASHPNYRSDFQTLLEQLQGPRRSASSEAYPIVFKDAIRGVSMDGSMRSVRSDGRSSQSSPDPGDLSSLSNSSSYLSSSGSEPVSISELVSGLQGLHFSTNPESFPNADVVSRNSSIIEASTPRENFTNAFVPTVAPPIGSFSDQLLDVAALYGVSDKMEYDARLHRSAAATCEATCTWSGHLPIRHHPNPTYSPKVFVGGVPWDITEAALHMTFKPYGLVRVEWPGKDMKGPRYPLRAGYVYLLFESDKSIKSLLLNCTHDVTTNECFFRLSSRRMRSKEVQIIPWVVSDSNYMRVPSARLDANKTIFVGALHGMLTAEGLAKVMNDLFDNVVYSGIDTDKYKYPIGSGRVTFSTHSSYMKGVRAAFVEIRTPKFTKKVQIDPYLEDSALCNMCQVLQGPYFCRELPDCFKYFCRQCWEWQHSVGEFRNHRPLMRNQRRRF</sequence>
<dbReference type="GO" id="GO:0045202">
    <property type="term" value="C:synapse"/>
    <property type="evidence" value="ECO:0007669"/>
    <property type="project" value="TreeGrafter"/>
</dbReference>
<keyword evidence="3" id="KW-0810">Translation regulation</keyword>
<dbReference type="GO" id="GO:2000766">
    <property type="term" value="P:negative regulation of cytoplasmic translation"/>
    <property type="evidence" value="ECO:0007669"/>
    <property type="project" value="TreeGrafter"/>
</dbReference>
<dbReference type="GO" id="GO:0000900">
    <property type="term" value="F:mRNA regulatory element binding translation repressor activity"/>
    <property type="evidence" value="ECO:0007669"/>
    <property type="project" value="TreeGrafter"/>
</dbReference>
<feature type="compositionally biased region" description="Polar residues" evidence="6">
    <location>
        <begin position="89"/>
        <end position="112"/>
    </location>
</feature>
<dbReference type="SUPFAM" id="SSF54928">
    <property type="entry name" value="RNA-binding domain, RBD"/>
    <property type="match status" value="1"/>
</dbReference>
<dbReference type="InterPro" id="IPR032296">
    <property type="entry name" value="CEBP_ZZ"/>
</dbReference>
<gene>
    <name evidence="8" type="primary">Cpeb1</name>
</gene>
<dbReference type="InterPro" id="IPR012677">
    <property type="entry name" value="Nucleotide-bd_a/b_plait_sf"/>
</dbReference>
<dbReference type="PANTHER" id="PTHR12566">
    <property type="entry name" value="CYTOPLASMIC POLYADENYLATION ELEMENT BINDING PROTEIN CPEB"/>
    <property type="match status" value="1"/>
</dbReference>
<comment type="similarity">
    <text evidence="1">Belongs to the RRM CPEB family.</text>
</comment>
<dbReference type="CDD" id="cd19757">
    <property type="entry name" value="Bbox1"/>
    <property type="match status" value="1"/>
</dbReference>
<dbReference type="FunFam" id="3.30.70.330:FF:000086">
    <property type="entry name" value="Putative Cytoplasmic polyadenylation element-binding protein 1"/>
    <property type="match status" value="1"/>
</dbReference>
<feature type="compositionally biased region" description="Low complexity" evidence="6">
    <location>
        <begin position="229"/>
        <end position="249"/>
    </location>
</feature>
<feature type="region of interest" description="Disordered" evidence="6">
    <location>
        <begin position="88"/>
        <end position="112"/>
    </location>
</feature>
<feature type="region of interest" description="Disordered" evidence="6">
    <location>
        <begin position="50"/>
        <end position="70"/>
    </location>
</feature>
<evidence type="ECO:0000256" key="2">
    <source>
        <dbReference type="ARBA" id="ARBA00022737"/>
    </source>
</evidence>
<evidence type="ECO:0000256" key="5">
    <source>
        <dbReference type="PROSITE-ProRule" id="PRU00176"/>
    </source>
</evidence>
<keyword evidence="2" id="KW-0677">Repeat</keyword>
<dbReference type="CDD" id="cd12725">
    <property type="entry name" value="RRM2_CPEB1"/>
    <property type="match status" value="1"/>
</dbReference>
<feature type="domain" description="RRM" evidence="7">
    <location>
        <begin position="369"/>
        <end position="458"/>
    </location>
</feature>
<dbReference type="Pfam" id="PF16366">
    <property type="entry name" value="CEBP_ZZ"/>
    <property type="match status" value="1"/>
</dbReference>
<accession>A0A6F9DAR1</accession>
<organism evidence="8">
    <name type="scientific">Phallusia mammillata</name>
    <dbReference type="NCBI Taxonomy" id="59560"/>
    <lineage>
        <taxon>Eukaryota</taxon>
        <taxon>Metazoa</taxon>
        <taxon>Chordata</taxon>
        <taxon>Tunicata</taxon>
        <taxon>Ascidiacea</taxon>
        <taxon>Phlebobranchia</taxon>
        <taxon>Ascidiidae</taxon>
        <taxon>Phallusia</taxon>
    </lineage>
</organism>
<feature type="compositionally biased region" description="Polar residues" evidence="6">
    <location>
        <begin position="50"/>
        <end position="60"/>
    </location>
</feature>
<keyword evidence="4 5" id="KW-0694">RNA-binding</keyword>
<dbReference type="FunFam" id="3.30.70.330:FF:000054">
    <property type="entry name" value="Cytoplasmic polyadenylation element-binding protein 1"/>
    <property type="match status" value="1"/>
</dbReference>
<name>A0A6F9DAR1_9ASCI</name>
<dbReference type="GO" id="GO:0005634">
    <property type="term" value="C:nucleus"/>
    <property type="evidence" value="ECO:0007669"/>
    <property type="project" value="TreeGrafter"/>
</dbReference>
<protein>
    <submittedName>
        <fullName evidence="8">Cytoplasmic polyadenylation element-binding protein 1-B</fullName>
    </submittedName>
</protein>
<dbReference type="EMBL" id="LR784143">
    <property type="protein sequence ID" value="CAB3233374.1"/>
    <property type="molecule type" value="mRNA"/>
</dbReference>
<dbReference type="GO" id="GO:0003730">
    <property type="term" value="F:mRNA 3'-UTR binding"/>
    <property type="evidence" value="ECO:0007669"/>
    <property type="project" value="InterPro"/>
</dbReference>
<dbReference type="GO" id="GO:0008135">
    <property type="term" value="F:translation factor activity, RNA binding"/>
    <property type="evidence" value="ECO:0007669"/>
    <property type="project" value="TreeGrafter"/>
</dbReference>
<dbReference type="Gene3D" id="3.30.70.330">
    <property type="match status" value="2"/>
</dbReference>
<evidence type="ECO:0000256" key="1">
    <source>
        <dbReference type="ARBA" id="ARBA00010347"/>
    </source>
</evidence>
<feature type="compositionally biased region" description="Basic and acidic residues" evidence="6">
    <location>
        <begin position="61"/>
        <end position="70"/>
    </location>
</feature>
<dbReference type="GO" id="GO:0005737">
    <property type="term" value="C:cytoplasm"/>
    <property type="evidence" value="ECO:0007669"/>
    <property type="project" value="TreeGrafter"/>
</dbReference>
<evidence type="ECO:0000256" key="6">
    <source>
        <dbReference type="SAM" id="MobiDB-lite"/>
    </source>
</evidence>
<dbReference type="Gene3D" id="4.10.640.40">
    <property type="entry name" value="Cytoplasmic polyadenylation element-binding protein, ZZ domain"/>
    <property type="match status" value="1"/>
</dbReference>
<dbReference type="InterPro" id="IPR034977">
    <property type="entry name" value="CPEB1_RRM1"/>
</dbReference>
<dbReference type="InterPro" id="IPR034819">
    <property type="entry name" value="CPEB"/>
</dbReference>
<reference evidence="8" key="1">
    <citation type="submission" date="2020-04" db="EMBL/GenBank/DDBJ databases">
        <authorList>
            <person name="Neveu A P."/>
        </authorList>
    </citation>
    <scope>NUCLEOTIDE SEQUENCE</scope>
    <source>
        <tissue evidence="8">Whole embryo</tissue>
    </source>
</reference>
<dbReference type="AlphaFoldDB" id="A0A6F9DAR1"/>
<evidence type="ECO:0000256" key="4">
    <source>
        <dbReference type="ARBA" id="ARBA00022884"/>
    </source>
</evidence>
<dbReference type="GO" id="GO:0043005">
    <property type="term" value="C:neuron projection"/>
    <property type="evidence" value="ECO:0007669"/>
    <property type="project" value="TreeGrafter"/>
</dbReference>
<dbReference type="InterPro" id="IPR000504">
    <property type="entry name" value="RRM_dom"/>
</dbReference>
<dbReference type="InterPro" id="IPR038446">
    <property type="entry name" value="CEBP_ZZ_sf"/>
</dbReference>